<protein>
    <submittedName>
        <fullName evidence="1">Dipeptidyl aminopeptidase</fullName>
    </submittedName>
</protein>
<evidence type="ECO:0000313" key="2">
    <source>
        <dbReference type="Proteomes" id="UP001154322"/>
    </source>
</evidence>
<comment type="caution">
    <text evidence="1">The sequence shown here is derived from an EMBL/GenBank/DDBJ whole genome shotgun (WGS) entry which is preliminary data.</text>
</comment>
<keyword evidence="1" id="KW-0378">Hydrolase</keyword>
<organism evidence="1 2">
    <name type="scientific">Paenibacillus melissococcoides</name>
    <dbReference type="NCBI Taxonomy" id="2912268"/>
    <lineage>
        <taxon>Bacteria</taxon>
        <taxon>Bacillati</taxon>
        <taxon>Bacillota</taxon>
        <taxon>Bacilli</taxon>
        <taxon>Bacillales</taxon>
        <taxon>Paenibacillaceae</taxon>
        <taxon>Paenibacillus</taxon>
    </lineage>
</organism>
<proteinExistence type="predicted"/>
<dbReference type="EMBL" id="CALYLO010000007">
    <property type="protein sequence ID" value="CAH8247441.1"/>
    <property type="molecule type" value="Genomic_DNA"/>
</dbReference>
<evidence type="ECO:0000313" key="1">
    <source>
        <dbReference type="EMBL" id="CAH8247441.1"/>
    </source>
</evidence>
<dbReference type="GO" id="GO:0004177">
    <property type="term" value="F:aminopeptidase activity"/>
    <property type="evidence" value="ECO:0007669"/>
    <property type="project" value="UniProtKB-KW"/>
</dbReference>
<keyword evidence="2" id="KW-1185">Reference proteome</keyword>
<sequence>MKEDIEILGVRVVDDRLTGEYDSFKIGEIYFIDVFQPKKNYFVPRFHTTVGVFTVLLTLESCKVAFPQFKQLDNGNLVNIKRIKMVTETKYAITAHFADNAATCNVARVKKKHVEHLIQKKA</sequence>
<gene>
    <name evidence="1" type="ORF">WJ0W_004675</name>
</gene>
<keyword evidence="1" id="KW-0645">Protease</keyword>
<dbReference type="Gene3D" id="2.40.50.1020">
    <property type="entry name" value="LytTr DNA-binding domain"/>
    <property type="match status" value="1"/>
</dbReference>
<dbReference type="RefSeq" id="WP_213428315.1">
    <property type="nucleotide sequence ID" value="NZ_AP031286.1"/>
</dbReference>
<name>A0ABN8U8G5_9BACL</name>
<keyword evidence="1" id="KW-0031">Aminopeptidase</keyword>
<dbReference type="Proteomes" id="UP001154322">
    <property type="component" value="Unassembled WGS sequence"/>
</dbReference>
<reference evidence="1" key="1">
    <citation type="submission" date="2022-06" db="EMBL/GenBank/DDBJ databases">
        <authorList>
            <person name="Dietemann V."/>
            <person name="Ory F."/>
            <person name="Dainat B."/>
            <person name="Oberhansli S."/>
        </authorList>
    </citation>
    <scope>NUCLEOTIDE SEQUENCE</scope>
    <source>
        <strain evidence="1">Ena-SAMPLE-TAB-26-04-2022-14:26:32:270-5432</strain>
    </source>
</reference>
<accession>A0ABN8U8G5</accession>